<dbReference type="Proteomes" id="UP000018840">
    <property type="component" value="Unassembled WGS sequence"/>
</dbReference>
<dbReference type="EMBL" id="AZMC01000092">
    <property type="protein sequence ID" value="ETI89868.1"/>
    <property type="molecule type" value="Genomic_DNA"/>
</dbReference>
<accession>W1UE37</accession>
<dbReference type="AlphaFoldDB" id="W1UE37"/>
<reference evidence="1 2" key="1">
    <citation type="submission" date="2013-12" db="EMBL/GenBank/DDBJ databases">
        <title>A Varibaculum cambriense genome reconstructed from a premature infant gut community with otherwise low bacterial novelty that shifts toward anaerobic metabolism during the third week of life.</title>
        <authorList>
            <person name="Brown C.T."/>
            <person name="Sharon I."/>
            <person name="Thomas B.C."/>
            <person name="Castelle C.J."/>
            <person name="Morowitz M.J."/>
            <person name="Banfield J.F."/>
        </authorList>
    </citation>
    <scope>NUCLEOTIDE SEQUENCE [LARGE SCALE GENOMIC DNA]</scope>
    <source>
        <strain evidence="2">DORA_17_25</strain>
    </source>
</reference>
<gene>
    <name evidence="1" type="ORF">Q612_NSC00092G0002</name>
</gene>
<sequence length="33" mass="4024">RTINNFYRMESKDNQGLDIRYSIDYNETLNNLL</sequence>
<feature type="non-terminal residue" evidence="1">
    <location>
        <position position="1"/>
    </location>
</feature>
<organism evidence="1 2">
    <name type="scientific">Negativicoccus succinicivorans DORA_17_25</name>
    <dbReference type="NCBI Taxonomy" id="1403945"/>
    <lineage>
        <taxon>Bacteria</taxon>
        <taxon>Bacillati</taxon>
        <taxon>Bacillota</taxon>
        <taxon>Negativicutes</taxon>
        <taxon>Veillonellales</taxon>
        <taxon>Veillonellaceae</taxon>
        <taxon>Negativicoccus</taxon>
    </lineage>
</organism>
<evidence type="ECO:0000313" key="1">
    <source>
        <dbReference type="EMBL" id="ETI89868.1"/>
    </source>
</evidence>
<protein>
    <submittedName>
        <fullName evidence="1">Uncharacterized protein</fullName>
    </submittedName>
</protein>
<name>W1UE37_9FIRM</name>
<evidence type="ECO:0000313" key="2">
    <source>
        <dbReference type="Proteomes" id="UP000018840"/>
    </source>
</evidence>
<proteinExistence type="predicted"/>
<comment type="caution">
    <text evidence="1">The sequence shown here is derived from an EMBL/GenBank/DDBJ whole genome shotgun (WGS) entry which is preliminary data.</text>
</comment>